<comment type="caution">
    <text evidence="1">The sequence shown here is derived from an EMBL/GenBank/DDBJ whole genome shotgun (WGS) entry which is preliminary data.</text>
</comment>
<reference evidence="1 2" key="1">
    <citation type="submission" date="2020-01" db="EMBL/GenBank/DDBJ databases">
        <title>Identification and distribution of gene clusters putatively required for synthesis of sphingolipid metabolism inhibitors in phylogenetically diverse species of the filamentous fungus Fusarium.</title>
        <authorList>
            <person name="Kim H.-S."/>
            <person name="Busman M."/>
            <person name="Brown D.W."/>
            <person name="Divon H."/>
            <person name="Uhlig S."/>
            <person name="Proctor R.H."/>
        </authorList>
    </citation>
    <scope>NUCLEOTIDE SEQUENCE [LARGE SCALE GENOMIC DNA]</scope>
    <source>
        <strain evidence="1 2">NRRL 20459</strain>
    </source>
</reference>
<keyword evidence="2" id="KW-1185">Reference proteome</keyword>
<sequence>ASAAPPPGRQEDSPGFRQALQHQGLRNQSRGRSHTYHGERIVSEVDSMSLQVLEKADGTKLGLRIVDDSALSSPYSSIFSALPLSAVKNGFAFRAHTVQAATNIFRHAKNGTEPVVGIMFTPPHIPQNGDDVVAHNVHWECLARPAPKINEDDGGFRLSELNKFLPEIPAPSEGKKK</sequence>
<dbReference type="OrthoDB" id="5072151at2759"/>
<protein>
    <submittedName>
        <fullName evidence="1">Uncharacterized protein</fullName>
    </submittedName>
</protein>
<accession>A0A8H4PKU2</accession>
<dbReference type="AlphaFoldDB" id="A0A8H4PKU2"/>
<organism evidence="1 2">
    <name type="scientific">Fusarium albosuccineum</name>
    <dbReference type="NCBI Taxonomy" id="1237068"/>
    <lineage>
        <taxon>Eukaryota</taxon>
        <taxon>Fungi</taxon>
        <taxon>Dikarya</taxon>
        <taxon>Ascomycota</taxon>
        <taxon>Pezizomycotina</taxon>
        <taxon>Sordariomycetes</taxon>
        <taxon>Hypocreomycetidae</taxon>
        <taxon>Hypocreales</taxon>
        <taxon>Nectriaceae</taxon>
        <taxon>Fusarium</taxon>
        <taxon>Fusarium decemcellulare species complex</taxon>
    </lineage>
</organism>
<evidence type="ECO:0000313" key="2">
    <source>
        <dbReference type="Proteomes" id="UP000554235"/>
    </source>
</evidence>
<feature type="non-terminal residue" evidence="1">
    <location>
        <position position="1"/>
    </location>
</feature>
<name>A0A8H4PKU2_9HYPO</name>
<proteinExistence type="predicted"/>
<gene>
    <name evidence="1" type="ORF">FALBO_4389</name>
</gene>
<evidence type="ECO:0000313" key="1">
    <source>
        <dbReference type="EMBL" id="KAF4468737.1"/>
    </source>
</evidence>
<dbReference type="EMBL" id="JAADYS010000572">
    <property type="protein sequence ID" value="KAF4468737.1"/>
    <property type="molecule type" value="Genomic_DNA"/>
</dbReference>
<dbReference type="Proteomes" id="UP000554235">
    <property type="component" value="Unassembled WGS sequence"/>
</dbReference>